<dbReference type="EMBL" id="CYZL01000001">
    <property type="protein sequence ID" value="CUN52476.1"/>
    <property type="molecule type" value="Genomic_DNA"/>
</dbReference>
<sequence length="262" mass="30569">MSRSFAIRFYTKHDIDLLTLYYRNVDVANVMHQVLVAFIKGEEFLLSLPNPSEDDFQPQSTHGAKVEYRLFLDEEDATDRQIIEMIDKINPGAWNNFFKSLLRLYLWRPIAENFLNNKEDYLYFTEKLYPFTKDKCKMMLITRKKPAKRRKKMVKKRTTSIPSPETSYIPPKIEKTEAEPIDLMPEAVMKQSLPESAPISPPIPESEYSMYPKKEQQEEPEKENTFYFEKAPDAVVVADEHLAASDEDMDAFTNAFAQLIDS</sequence>
<feature type="region of interest" description="Disordered" evidence="1">
    <location>
        <begin position="151"/>
        <end position="170"/>
    </location>
</feature>
<dbReference type="AlphaFoldDB" id="A0A173XNE8"/>
<organism evidence="2 3">
    <name type="scientific">Anaerobutyricum hallii</name>
    <dbReference type="NCBI Taxonomy" id="39488"/>
    <lineage>
        <taxon>Bacteria</taxon>
        <taxon>Bacillati</taxon>
        <taxon>Bacillota</taxon>
        <taxon>Clostridia</taxon>
        <taxon>Lachnospirales</taxon>
        <taxon>Lachnospiraceae</taxon>
        <taxon>Anaerobutyricum</taxon>
    </lineage>
</organism>
<gene>
    <name evidence="2" type="ORF">ERS852450_00161</name>
</gene>
<name>A0A173XNE8_9FIRM</name>
<dbReference type="RefSeq" id="WP_055297845.1">
    <property type="nucleotide sequence ID" value="NZ_CYZL01000001.1"/>
</dbReference>
<proteinExistence type="predicted"/>
<accession>A0A173XNE8</accession>
<evidence type="ECO:0000313" key="2">
    <source>
        <dbReference type="EMBL" id="CUN52476.1"/>
    </source>
</evidence>
<feature type="compositionally biased region" description="Basic and acidic residues" evidence="1">
    <location>
        <begin position="212"/>
        <end position="223"/>
    </location>
</feature>
<reference evidence="2 3" key="1">
    <citation type="submission" date="2015-09" db="EMBL/GenBank/DDBJ databases">
        <authorList>
            <consortium name="Pathogen Informatics"/>
        </authorList>
    </citation>
    <scope>NUCLEOTIDE SEQUENCE [LARGE SCALE GENOMIC DNA]</scope>
    <source>
        <strain evidence="2 3">2789STDY5834835</strain>
    </source>
</reference>
<evidence type="ECO:0000313" key="3">
    <source>
        <dbReference type="Proteomes" id="UP000095679"/>
    </source>
</evidence>
<evidence type="ECO:0000256" key="1">
    <source>
        <dbReference type="SAM" id="MobiDB-lite"/>
    </source>
</evidence>
<protein>
    <submittedName>
        <fullName evidence="2">Uncharacterized protein</fullName>
    </submittedName>
</protein>
<dbReference type="Proteomes" id="UP000095679">
    <property type="component" value="Unassembled WGS sequence"/>
</dbReference>
<feature type="region of interest" description="Disordered" evidence="1">
    <location>
        <begin position="193"/>
        <end position="223"/>
    </location>
</feature>